<dbReference type="PROSITE" id="PS51456">
    <property type="entry name" value="MYOSIN_MOTOR"/>
    <property type="match status" value="1"/>
</dbReference>
<evidence type="ECO:0000259" key="13">
    <source>
        <dbReference type="PROSITE" id="PS51456"/>
    </source>
</evidence>
<evidence type="ECO:0000256" key="11">
    <source>
        <dbReference type="SAM" id="MobiDB-lite"/>
    </source>
</evidence>
<keyword evidence="9 10" id="KW-0505">Motor protein</keyword>
<dbReference type="InterPro" id="IPR027417">
    <property type="entry name" value="P-loop_NTPase"/>
</dbReference>
<dbReference type="Gene3D" id="1.20.58.530">
    <property type="match status" value="2"/>
</dbReference>
<feature type="domain" description="Myosin motor" evidence="13">
    <location>
        <begin position="142"/>
        <end position="887"/>
    </location>
</feature>
<keyword evidence="8 10" id="KW-0518">Myosin</keyword>
<dbReference type="CDD" id="cd01779">
    <property type="entry name" value="RA_Myosin-IX"/>
    <property type="match status" value="1"/>
</dbReference>
<keyword evidence="5" id="KW-0862">Zinc</keyword>
<evidence type="ECO:0000256" key="5">
    <source>
        <dbReference type="ARBA" id="ARBA00022771"/>
    </source>
</evidence>
<dbReference type="Pfam" id="PF00788">
    <property type="entry name" value="RA"/>
    <property type="match status" value="1"/>
</dbReference>
<dbReference type="SMART" id="SM00015">
    <property type="entry name" value="IQ"/>
    <property type="match status" value="4"/>
</dbReference>
<feature type="region of interest" description="Disordered" evidence="11">
    <location>
        <begin position="613"/>
        <end position="639"/>
    </location>
</feature>
<protein>
    <submittedName>
        <fullName evidence="15">Unconventional myosin-IXa-like</fullName>
    </submittedName>
</protein>
<feature type="region of interest" description="Disordered" evidence="11">
    <location>
        <begin position="1251"/>
        <end position="1270"/>
    </location>
</feature>
<dbReference type="Gene3D" id="3.40.850.10">
    <property type="entry name" value="Kinesin motor domain"/>
    <property type="match status" value="2"/>
</dbReference>
<dbReference type="PANTHER" id="PTHR46184">
    <property type="entry name" value="UNCONVENTIONAL MYOSIN-IXB-LIKE PROTEIN"/>
    <property type="match status" value="1"/>
</dbReference>
<feature type="region of interest" description="Disordered" evidence="11">
    <location>
        <begin position="1192"/>
        <end position="1235"/>
    </location>
</feature>
<dbReference type="Pfam" id="PF00063">
    <property type="entry name" value="Myosin_head"/>
    <property type="match status" value="2"/>
</dbReference>
<feature type="compositionally biased region" description="Polar residues" evidence="11">
    <location>
        <begin position="626"/>
        <end position="636"/>
    </location>
</feature>
<keyword evidence="2" id="KW-0343">GTPase activation</keyword>
<keyword evidence="3" id="KW-0963">Cytoplasm</keyword>
<dbReference type="InterPro" id="IPR036961">
    <property type="entry name" value="Kinesin_motor_dom_sf"/>
</dbReference>
<feature type="compositionally biased region" description="Basic and acidic residues" evidence="11">
    <location>
        <begin position="1192"/>
        <end position="1204"/>
    </location>
</feature>
<name>A0ABM0MC57_SACKO</name>
<evidence type="ECO:0000313" key="15">
    <source>
        <dbReference type="RefSeq" id="XP_006817598.1"/>
    </source>
</evidence>
<feature type="compositionally biased region" description="Basic and acidic residues" evidence="11">
    <location>
        <begin position="1212"/>
        <end position="1229"/>
    </location>
</feature>
<evidence type="ECO:0000256" key="8">
    <source>
        <dbReference type="ARBA" id="ARBA00023123"/>
    </source>
</evidence>
<evidence type="ECO:0000256" key="10">
    <source>
        <dbReference type="PROSITE-ProRule" id="PRU00782"/>
    </source>
</evidence>
<feature type="domain" description="Ras-associating" evidence="12">
    <location>
        <begin position="10"/>
        <end position="115"/>
    </location>
</feature>
<dbReference type="SMART" id="SM00242">
    <property type="entry name" value="MYSc"/>
    <property type="match status" value="1"/>
</dbReference>
<dbReference type="Gene3D" id="3.10.20.90">
    <property type="entry name" value="Phosphatidylinositol 3-kinase Catalytic Subunit, Chain A, domain 1"/>
    <property type="match status" value="1"/>
</dbReference>
<comment type="subcellular location">
    <subcellularLocation>
        <location evidence="1">Cytoplasm</location>
    </subcellularLocation>
</comment>
<evidence type="ECO:0000256" key="9">
    <source>
        <dbReference type="ARBA" id="ARBA00023175"/>
    </source>
</evidence>
<feature type="region of interest" description="Actin-binding" evidence="10">
    <location>
        <begin position="769"/>
        <end position="791"/>
    </location>
</feature>
<dbReference type="InterPro" id="IPR029071">
    <property type="entry name" value="Ubiquitin-like_domsf"/>
</dbReference>
<dbReference type="InterPro" id="IPR046987">
    <property type="entry name" value="Myo9"/>
</dbReference>
<dbReference type="PROSITE" id="PS50200">
    <property type="entry name" value="RA"/>
    <property type="match status" value="1"/>
</dbReference>
<keyword evidence="7" id="KW-0175">Coiled coil</keyword>
<evidence type="ECO:0000313" key="14">
    <source>
        <dbReference type="Proteomes" id="UP000694865"/>
    </source>
</evidence>
<keyword evidence="6 10" id="KW-0067">ATP-binding</keyword>
<feature type="non-terminal residue" evidence="15">
    <location>
        <position position="1461"/>
    </location>
</feature>
<dbReference type="PRINTS" id="PR00193">
    <property type="entry name" value="MYOSINHEAVY"/>
</dbReference>
<dbReference type="InterPro" id="IPR000159">
    <property type="entry name" value="RA_dom"/>
</dbReference>
<evidence type="ECO:0000256" key="7">
    <source>
        <dbReference type="ARBA" id="ARBA00023054"/>
    </source>
</evidence>
<dbReference type="PROSITE" id="PS50096">
    <property type="entry name" value="IQ"/>
    <property type="match status" value="2"/>
</dbReference>
<feature type="region of interest" description="Disordered" evidence="11">
    <location>
        <begin position="1281"/>
        <end position="1303"/>
    </location>
</feature>
<evidence type="ECO:0000256" key="4">
    <source>
        <dbReference type="ARBA" id="ARBA00022741"/>
    </source>
</evidence>
<dbReference type="Gene3D" id="1.20.5.190">
    <property type="match status" value="1"/>
</dbReference>
<feature type="compositionally biased region" description="Polar residues" evidence="11">
    <location>
        <begin position="658"/>
        <end position="671"/>
    </location>
</feature>
<keyword evidence="5" id="KW-0479">Metal-binding</keyword>
<accession>A0ABM0MC57</accession>
<gene>
    <name evidence="15" type="primary">LOC100374531</name>
</gene>
<reference evidence="15" key="1">
    <citation type="submission" date="2025-08" db="UniProtKB">
        <authorList>
            <consortium name="RefSeq"/>
        </authorList>
    </citation>
    <scope>IDENTIFICATION</scope>
    <source>
        <tissue evidence="15">Testes</tissue>
    </source>
</reference>
<keyword evidence="5" id="KW-0863">Zinc-finger</keyword>
<dbReference type="Gene3D" id="1.20.5.4820">
    <property type="match status" value="1"/>
</dbReference>
<dbReference type="PANTHER" id="PTHR46184:SF5">
    <property type="entry name" value="UNCONVENTIONAL MYOSIN-IXA-LIKE"/>
    <property type="match status" value="1"/>
</dbReference>
<feature type="compositionally biased region" description="Polar residues" evidence="11">
    <location>
        <begin position="1122"/>
        <end position="1137"/>
    </location>
</feature>
<dbReference type="InterPro" id="IPR001609">
    <property type="entry name" value="Myosin_head_motor_dom-like"/>
</dbReference>
<evidence type="ECO:0000256" key="6">
    <source>
        <dbReference type="ARBA" id="ARBA00022840"/>
    </source>
</evidence>
<evidence type="ECO:0000256" key="2">
    <source>
        <dbReference type="ARBA" id="ARBA00022468"/>
    </source>
</evidence>
<proteinExistence type="inferred from homology"/>
<feature type="region of interest" description="Disordered" evidence="11">
    <location>
        <begin position="1105"/>
        <end position="1151"/>
    </location>
</feature>
<dbReference type="InterPro" id="IPR000048">
    <property type="entry name" value="IQ_motif_EF-hand-BS"/>
</dbReference>
<feature type="binding site" evidence="10">
    <location>
        <begin position="235"/>
        <end position="242"/>
    </location>
    <ligand>
        <name>ATP</name>
        <dbReference type="ChEBI" id="CHEBI:30616"/>
    </ligand>
</feature>
<organism evidence="14 15">
    <name type="scientific">Saccoglossus kowalevskii</name>
    <name type="common">Acorn worm</name>
    <dbReference type="NCBI Taxonomy" id="10224"/>
    <lineage>
        <taxon>Eukaryota</taxon>
        <taxon>Metazoa</taxon>
        <taxon>Hemichordata</taxon>
        <taxon>Enteropneusta</taxon>
        <taxon>Harrimaniidae</taxon>
        <taxon>Saccoglossus</taxon>
    </lineage>
</organism>
<dbReference type="Gene3D" id="1.20.120.720">
    <property type="entry name" value="Myosin VI head, motor domain, U50 subdomain"/>
    <property type="match status" value="1"/>
</dbReference>
<comment type="similarity">
    <text evidence="10">Belongs to the TRAFAC class myosin-kinesin ATPase superfamily. Myosin family.</text>
</comment>
<keyword evidence="10" id="KW-0009">Actin-binding</keyword>
<dbReference type="Proteomes" id="UP000694865">
    <property type="component" value="Unplaced"/>
</dbReference>
<dbReference type="SMART" id="SM00314">
    <property type="entry name" value="RA"/>
    <property type="match status" value="1"/>
</dbReference>
<evidence type="ECO:0000256" key="1">
    <source>
        <dbReference type="ARBA" id="ARBA00004496"/>
    </source>
</evidence>
<keyword evidence="4 10" id="KW-0547">Nucleotide-binding</keyword>
<evidence type="ECO:0000256" key="3">
    <source>
        <dbReference type="ARBA" id="ARBA00022490"/>
    </source>
</evidence>
<dbReference type="RefSeq" id="XP_006817598.1">
    <property type="nucleotide sequence ID" value="XM_006817535.1"/>
</dbReference>
<sequence>MERYNSVGEVQYMVRVYPGTCAPDTVFTAVQATKYTTVPQLIENVVSKLSLDNAKDYYLAEVCQESGQNCIERKLGDSEYPVRAQLLWPKSPGHGPADPSYVHTKYRLFLRSIYQEHDTYSAFNDFTLDSFMSGIIPKVDEGEFDDLCNLPDLSEDTLTESIVARFKRGKIYTYVGSILISVNPFKFFPIYNPKFVNMYQNRRLGELPPHIFAIADAAFHTMLDKKKNQCVVISGESGSGKTEATNLLLHHLTALSRKGHASGLEQTILGAGPVLEAFGNAKTVVNNNSSRFGKFIQVNYRENGTVHGIFSVLSALLHLGNVEFRKKSDKEDGVTVKNVGLVKVISDLLKVKQETLLAALTTRKSVTRGDHFVVQYKVAEAVGNRDALAKCLYSALFDWIVLQVNHALMSHYEMKADHHGQSIGVLDIFGFEDFGKNSFEQFCINFANEHLQYYFNQHVFRFEQEEYAREGIHWDHIDFIDNTSCLNLLSRRPTGLFHVLDDDCNFPQVDTDGHNLVAKFDRLHHTHESFELPQVKEASFIIVHYAGKIKYQAKEFREKNNDLMRSDIVAVLKNSNMSFVRELIGADPVAVFRWAIVRAFFRSCNAFMTAGKQYRKRGGKPKSPWPMQQRSRSLPSEGNAFGKSELDLHVIEPSMNQSIHTTTTSPQTSPGRLSPKKRKSQTNEGLLSIANEGSGSVSPSRYRTIYTEEFKKATKVMMKNKSFKPSSGPAKGLKDLKSFKKLVRRSLHSVRNSSKKVQTTVGSQFQISLSKLMEALNHANPFFVRCIKSNSEKEPCQLDEDLLIRQLKYTGMLETVRIRRAGYNVRLTFEEFCQHYKFLLPQEFEISREKLQDFLINMDLNEEHYQIGETKVFFRESERTKLQEMLHKEVLRRIMFIQRRVKAVLKRKRDQLLQAATITLQSGVRMFLAKRQLYRLKEQDMAACIIQCSWKTYKQRKYYLKLRTCIVWLQSMYRGRWARLKCDELRKMRRMLEEAARQRQLEEEMQRIEAENERKRKEDEERQLRQKEEENERKRQEEEEELKQLEVLSDEGVLTRDSSRELDDIEYIDKEMGNLSDESSGVIEMGSSESEEILVEDDVHIELDTGGVDEGTSQPVLIFSKSPPSSLPEIQTTSTPLKESDTSIDTGLKRSLSVTSPTIRHFVDEEDDRPKSGSIKVSEMAKAYQCDIKKKMTTPDRVIPRPERVASITSRMTKEPTEQEQELKPETGSKPKIPLSPVTAMTFEHAIQDWDTDEDSDHGKKPAVQPEEMPRSRLFWRRRKAKKHSDPGSGVNQITKPKNKTKGLAERRDIIIEGSNIARALPLAGFNVTSTSQWRYPTNKLISEPSDLKQMDDFLSAKRNEINQNSGKRDTIVDKVFKKAMQEYHTSLVTTYSVAMQDGQTVALKYKDLISNFESVLEHASRLENTTAQFPIIMGVNAFRGYLDEFMQIYKPGEQPTHSKK</sequence>
<keyword evidence="14" id="KW-1185">Reference proteome</keyword>
<evidence type="ECO:0000259" key="12">
    <source>
        <dbReference type="PROSITE" id="PS50200"/>
    </source>
</evidence>
<feature type="compositionally biased region" description="Basic and acidic residues" evidence="11">
    <location>
        <begin position="1008"/>
        <end position="1037"/>
    </location>
</feature>
<feature type="region of interest" description="Disordered" evidence="11">
    <location>
        <begin position="658"/>
        <end position="698"/>
    </location>
</feature>
<dbReference type="SUPFAM" id="SSF52540">
    <property type="entry name" value="P-loop containing nucleoside triphosphate hydrolases"/>
    <property type="match status" value="1"/>
</dbReference>
<feature type="region of interest" description="Disordered" evidence="11">
    <location>
        <begin position="1008"/>
        <end position="1041"/>
    </location>
</feature>
<dbReference type="SUPFAM" id="SSF54236">
    <property type="entry name" value="Ubiquitin-like"/>
    <property type="match status" value="1"/>
</dbReference>
<dbReference type="GeneID" id="100374531"/>